<dbReference type="PANTHER" id="PTHR46513:SF13">
    <property type="entry name" value="EGF-LIKE DOMAIN-CONTAINING PROTEIN"/>
    <property type="match status" value="1"/>
</dbReference>
<evidence type="ECO:0000256" key="2">
    <source>
        <dbReference type="SAM" id="SignalP"/>
    </source>
</evidence>
<dbReference type="Gene3D" id="2.120.10.30">
    <property type="entry name" value="TolB, C-terminal domain"/>
    <property type="match status" value="1"/>
</dbReference>
<keyword evidence="1" id="KW-0812">Transmembrane</keyword>
<keyword evidence="1" id="KW-1133">Transmembrane helix</keyword>
<feature type="chain" id="PRO_5046138698" evidence="2">
    <location>
        <begin position="23"/>
        <end position="607"/>
    </location>
</feature>
<evidence type="ECO:0000256" key="1">
    <source>
        <dbReference type="SAM" id="Phobius"/>
    </source>
</evidence>
<organism evidence="3 4">
    <name type="scientific">Porites lobata</name>
    <dbReference type="NCBI Taxonomy" id="104759"/>
    <lineage>
        <taxon>Eukaryota</taxon>
        <taxon>Metazoa</taxon>
        <taxon>Cnidaria</taxon>
        <taxon>Anthozoa</taxon>
        <taxon>Hexacorallia</taxon>
        <taxon>Scleractinia</taxon>
        <taxon>Fungiina</taxon>
        <taxon>Poritidae</taxon>
        <taxon>Porites</taxon>
    </lineage>
</organism>
<dbReference type="InterPro" id="IPR003961">
    <property type="entry name" value="FN3_dom"/>
</dbReference>
<dbReference type="InterPro" id="IPR036116">
    <property type="entry name" value="FN3_sf"/>
</dbReference>
<dbReference type="InterPro" id="IPR050778">
    <property type="entry name" value="Cueball_EGF_LRP_Nidogen"/>
</dbReference>
<protein>
    <submittedName>
        <fullName evidence="3">Uncharacterized protein</fullName>
    </submittedName>
</protein>
<keyword evidence="4" id="KW-1185">Reference proteome</keyword>
<dbReference type="Gene3D" id="2.60.40.10">
    <property type="entry name" value="Immunoglobulins"/>
    <property type="match status" value="1"/>
</dbReference>
<dbReference type="InterPro" id="IPR011042">
    <property type="entry name" value="6-blade_b-propeller_TolB-like"/>
</dbReference>
<proteinExistence type="predicted"/>
<dbReference type="EMBL" id="CALNXK010000018">
    <property type="protein sequence ID" value="CAH3105764.1"/>
    <property type="molecule type" value="Genomic_DNA"/>
</dbReference>
<dbReference type="Proteomes" id="UP001159405">
    <property type="component" value="Unassembled WGS sequence"/>
</dbReference>
<feature type="transmembrane region" description="Helical" evidence="1">
    <location>
        <begin position="547"/>
        <end position="570"/>
    </location>
</feature>
<dbReference type="SUPFAM" id="SSF63825">
    <property type="entry name" value="YWTD domain"/>
    <property type="match status" value="1"/>
</dbReference>
<dbReference type="InterPro" id="IPR000033">
    <property type="entry name" value="LDLR_classB_rpt"/>
</dbReference>
<dbReference type="SUPFAM" id="SSF49265">
    <property type="entry name" value="Fibronectin type III"/>
    <property type="match status" value="1"/>
</dbReference>
<reference evidence="3 4" key="1">
    <citation type="submission" date="2022-05" db="EMBL/GenBank/DDBJ databases">
        <authorList>
            <consortium name="Genoscope - CEA"/>
            <person name="William W."/>
        </authorList>
    </citation>
    <scope>NUCLEOTIDE SEQUENCE [LARGE SCALE GENOMIC DNA]</scope>
</reference>
<keyword evidence="2" id="KW-0732">Signal</keyword>
<dbReference type="CDD" id="cd00063">
    <property type="entry name" value="FN3"/>
    <property type="match status" value="1"/>
</dbReference>
<sequence length="607" mass="69274">MEKRMFMFAVFLLCSVLIACKTLPPIGSRDFQRRQTVARHGTMKVNDSEDLKGLLSGSKRIKRTADHREQDAPEFLLYIIGNDIKKLTLGDAPVESTLVPGKRFDGSPLFLDFNYKENRLYWATSKSIYRSFLSDTSNIQTVHRDLPLVQGLAVDWLGNNIYWLDQGHIMVSRTDGRFKKTLIRIQAFHRNPLVLDPEKGFMYWFGVLRSEGRIYKLPMYQTEYPYDAIAIDLPKPSQFAIDYFDRKLYWTGGNYRRSSATGIKSHRLDLDDTIDGQRTEVLKGLNRISPPTSLSVSEHSIFWAVNEHSTYISMTNKSVKDTDMTHTIKNIKVNAKGARSLKVVHRNIQKDYIGYDECSAWTRCSHLCLPDPDMHLFRCECPDNMTAVGKWYWNKTCACPTGQFMDAKGDCNYLDSPWNVIAIKMNTTAIKLTWLPPKVRQPGKMRYYIFLAIYPNGIPRWPLSRTTSTYFVIGHLNSNVRYTFAVSVGVRGRRILTDSIRLLDGIPPLPTTSSLSTANSSLSASTGSTPASPSNQLQLQKINNESFPYWAIGVTVVALGIIIFAVVLLVRRYKRRTRQSDRRSHRCDHRMIDASTTLSSLKDPLET</sequence>
<comment type="caution">
    <text evidence="3">The sequence shown here is derived from an EMBL/GenBank/DDBJ whole genome shotgun (WGS) entry which is preliminary data.</text>
</comment>
<evidence type="ECO:0000313" key="4">
    <source>
        <dbReference type="Proteomes" id="UP001159405"/>
    </source>
</evidence>
<dbReference type="PANTHER" id="PTHR46513">
    <property type="entry name" value="VITELLOGENIN RECEPTOR-LIKE PROTEIN-RELATED-RELATED"/>
    <property type="match status" value="1"/>
</dbReference>
<keyword evidence="1" id="KW-0472">Membrane</keyword>
<dbReference type="InterPro" id="IPR013783">
    <property type="entry name" value="Ig-like_fold"/>
</dbReference>
<dbReference type="PROSITE" id="PS51257">
    <property type="entry name" value="PROKAR_LIPOPROTEIN"/>
    <property type="match status" value="1"/>
</dbReference>
<evidence type="ECO:0000313" key="3">
    <source>
        <dbReference type="EMBL" id="CAH3105764.1"/>
    </source>
</evidence>
<gene>
    <name evidence="3" type="ORF">PLOB_00013848</name>
</gene>
<dbReference type="SMART" id="SM00135">
    <property type="entry name" value="LY"/>
    <property type="match status" value="3"/>
</dbReference>
<name>A0ABN8NE14_9CNID</name>
<feature type="signal peptide" evidence="2">
    <location>
        <begin position="1"/>
        <end position="22"/>
    </location>
</feature>
<accession>A0ABN8NE14</accession>